<organism evidence="1 3">
    <name type="scientific">Medicago truncatula</name>
    <name type="common">Barrel medic</name>
    <name type="synonym">Medicago tribuloides</name>
    <dbReference type="NCBI Taxonomy" id="3880"/>
    <lineage>
        <taxon>Eukaryota</taxon>
        <taxon>Viridiplantae</taxon>
        <taxon>Streptophyta</taxon>
        <taxon>Embryophyta</taxon>
        <taxon>Tracheophyta</taxon>
        <taxon>Spermatophyta</taxon>
        <taxon>Magnoliopsida</taxon>
        <taxon>eudicotyledons</taxon>
        <taxon>Gunneridae</taxon>
        <taxon>Pentapetalae</taxon>
        <taxon>rosids</taxon>
        <taxon>fabids</taxon>
        <taxon>Fabales</taxon>
        <taxon>Fabaceae</taxon>
        <taxon>Papilionoideae</taxon>
        <taxon>50 kb inversion clade</taxon>
        <taxon>NPAAA clade</taxon>
        <taxon>Hologalegina</taxon>
        <taxon>IRL clade</taxon>
        <taxon>Trifolieae</taxon>
        <taxon>Medicago</taxon>
    </lineage>
</organism>
<keyword evidence="3" id="KW-1185">Reference proteome</keyword>
<dbReference type="Proteomes" id="UP000002051">
    <property type="component" value="Chromosome 2"/>
</dbReference>
<proteinExistence type="predicted"/>
<evidence type="ECO:0000313" key="1">
    <source>
        <dbReference type="EMBL" id="KEH38027.1"/>
    </source>
</evidence>
<evidence type="ECO:0008006" key="4">
    <source>
        <dbReference type="Google" id="ProtNLM"/>
    </source>
</evidence>
<dbReference type="AlphaFoldDB" id="A0A072V873"/>
<reference evidence="2" key="3">
    <citation type="submission" date="2015-04" db="UniProtKB">
        <authorList>
            <consortium name="EnsemblPlants"/>
        </authorList>
    </citation>
    <scope>IDENTIFICATION</scope>
    <source>
        <strain evidence="2">cv. Jemalong A17</strain>
    </source>
</reference>
<name>A0A072V873_MEDTR</name>
<evidence type="ECO:0000313" key="2">
    <source>
        <dbReference type="EnsemblPlants" id="KEH38027"/>
    </source>
</evidence>
<dbReference type="EMBL" id="CM001218">
    <property type="protein sequence ID" value="KEH38027.1"/>
    <property type="molecule type" value="Genomic_DNA"/>
</dbReference>
<sequence length="77" mass="8749">MMNALVEVDFFSGYKVGANNHISITHLQFADDTLLIGDRSWANIRALKTLLILFEATSGLKVNFHKSMLTLFDFISW</sequence>
<reference evidence="1 3" key="2">
    <citation type="journal article" date="2014" name="BMC Genomics">
        <title>An improved genome release (version Mt4.0) for the model legume Medicago truncatula.</title>
        <authorList>
            <person name="Tang H."/>
            <person name="Krishnakumar V."/>
            <person name="Bidwell S."/>
            <person name="Rosen B."/>
            <person name="Chan A."/>
            <person name="Zhou S."/>
            <person name="Gentzbittel L."/>
            <person name="Childs K.L."/>
            <person name="Yandell M."/>
            <person name="Gundlach H."/>
            <person name="Mayer K.F."/>
            <person name="Schwartz D.C."/>
            <person name="Town C.D."/>
        </authorList>
    </citation>
    <scope>GENOME REANNOTATION</scope>
    <source>
        <strain evidence="1">A17</strain>
        <strain evidence="2 3">cv. Jemalong A17</strain>
    </source>
</reference>
<gene>
    <name evidence="1" type="ordered locus">MTR_2g056180</name>
</gene>
<reference evidence="1 3" key="1">
    <citation type="journal article" date="2011" name="Nature">
        <title>The Medicago genome provides insight into the evolution of rhizobial symbioses.</title>
        <authorList>
            <person name="Young N.D."/>
            <person name="Debelle F."/>
            <person name="Oldroyd G.E."/>
            <person name="Geurts R."/>
            <person name="Cannon S.B."/>
            <person name="Udvardi M.K."/>
            <person name="Benedito V.A."/>
            <person name="Mayer K.F."/>
            <person name="Gouzy J."/>
            <person name="Schoof H."/>
            <person name="Van de Peer Y."/>
            <person name="Proost S."/>
            <person name="Cook D.R."/>
            <person name="Meyers B.C."/>
            <person name="Spannagl M."/>
            <person name="Cheung F."/>
            <person name="De Mita S."/>
            <person name="Krishnakumar V."/>
            <person name="Gundlach H."/>
            <person name="Zhou S."/>
            <person name="Mudge J."/>
            <person name="Bharti A.K."/>
            <person name="Murray J.D."/>
            <person name="Naoumkina M.A."/>
            <person name="Rosen B."/>
            <person name="Silverstein K.A."/>
            <person name="Tang H."/>
            <person name="Rombauts S."/>
            <person name="Zhao P.X."/>
            <person name="Zhou P."/>
            <person name="Barbe V."/>
            <person name="Bardou P."/>
            <person name="Bechner M."/>
            <person name="Bellec A."/>
            <person name="Berger A."/>
            <person name="Berges H."/>
            <person name="Bidwell S."/>
            <person name="Bisseling T."/>
            <person name="Choisne N."/>
            <person name="Couloux A."/>
            <person name="Denny R."/>
            <person name="Deshpande S."/>
            <person name="Dai X."/>
            <person name="Doyle J.J."/>
            <person name="Dudez A.M."/>
            <person name="Farmer A.D."/>
            <person name="Fouteau S."/>
            <person name="Franken C."/>
            <person name="Gibelin C."/>
            <person name="Gish J."/>
            <person name="Goldstein S."/>
            <person name="Gonzalez A.J."/>
            <person name="Green P.J."/>
            <person name="Hallab A."/>
            <person name="Hartog M."/>
            <person name="Hua A."/>
            <person name="Humphray S.J."/>
            <person name="Jeong D.H."/>
            <person name="Jing Y."/>
            <person name="Jocker A."/>
            <person name="Kenton S.M."/>
            <person name="Kim D.J."/>
            <person name="Klee K."/>
            <person name="Lai H."/>
            <person name="Lang C."/>
            <person name="Lin S."/>
            <person name="Macmil S.L."/>
            <person name="Magdelenat G."/>
            <person name="Matthews L."/>
            <person name="McCorrison J."/>
            <person name="Monaghan E.L."/>
            <person name="Mun J.H."/>
            <person name="Najar F.Z."/>
            <person name="Nicholson C."/>
            <person name="Noirot C."/>
            <person name="O'Bleness M."/>
            <person name="Paule C.R."/>
            <person name="Poulain J."/>
            <person name="Prion F."/>
            <person name="Qin B."/>
            <person name="Qu C."/>
            <person name="Retzel E.F."/>
            <person name="Riddle C."/>
            <person name="Sallet E."/>
            <person name="Samain S."/>
            <person name="Samson N."/>
            <person name="Sanders I."/>
            <person name="Saurat O."/>
            <person name="Scarpelli C."/>
            <person name="Schiex T."/>
            <person name="Segurens B."/>
            <person name="Severin A.J."/>
            <person name="Sherrier D.J."/>
            <person name="Shi R."/>
            <person name="Sims S."/>
            <person name="Singer S.R."/>
            <person name="Sinharoy S."/>
            <person name="Sterck L."/>
            <person name="Viollet A."/>
            <person name="Wang B.B."/>
            <person name="Wang K."/>
            <person name="Wang M."/>
            <person name="Wang X."/>
            <person name="Warfsmann J."/>
            <person name="Weissenbach J."/>
            <person name="White D.D."/>
            <person name="White J.D."/>
            <person name="Wiley G.B."/>
            <person name="Wincker P."/>
            <person name="Xing Y."/>
            <person name="Yang L."/>
            <person name="Yao Z."/>
            <person name="Ying F."/>
            <person name="Zhai J."/>
            <person name="Zhou L."/>
            <person name="Zuber A."/>
            <person name="Denarie J."/>
            <person name="Dixon R.A."/>
            <person name="May G.D."/>
            <person name="Schwartz D.C."/>
            <person name="Rogers J."/>
            <person name="Quetier F."/>
            <person name="Town C.D."/>
            <person name="Roe B.A."/>
        </authorList>
    </citation>
    <scope>NUCLEOTIDE SEQUENCE [LARGE SCALE GENOMIC DNA]</scope>
    <source>
        <strain evidence="1">A17</strain>
        <strain evidence="2 3">cv. Jemalong A17</strain>
    </source>
</reference>
<dbReference type="HOGENOM" id="CLU_2641804_0_0_1"/>
<protein>
    <recommendedName>
        <fullName evidence="4">RNA-directed DNA polymerase</fullName>
    </recommendedName>
</protein>
<dbReference type="EnsemblPlants" id="KEH38027">
    <property type="protein sequence ID" value="KEH38027"/>
    <property type="gene ID" value="MTR_2g056180"/>
</dbReference>
<evidence type="ECO:0000313" key="3">
    <source>
        <dbReference type="Proteomes" id="UP000002051"/>
    </source>
</evidence>
<accession>A0A072V873</accession>